<dbReference type="Pfam" id="PF00196">
    <property type="entry name" value="GerE"/>
    <property type="match status" value="1"/>
</dbReference>
<organism evidence="5 6">
    <name type="scientific">Dactylosporangium sucinum</name>
    <dbReference type="NCBI Taxonomy" id="1424081"/>
    <lineage>
        <taxon>Bacteria</taxon>
        <taxon>Bacillati</taxon>
        <taxon>Actinomycetota</taxon>
        <taxon>Actinomycetes</taxon>
        <taxon>Micromonosporales</taxon>
        <taxon>Micromonosporaceae</taxon>
        <taxon>Dactylosporangium</taxon>
    </lineage>
</organism>
<evidence type="ECO:0000256" key="1">
    <source>
        <dbReference type="ARBA" id="ARBA00023015"/>
    </source>
</evidence>
<dbReference type="AlphaFoldDB" id="A0A917U321"/>
<evidence type="ECO:0000259" key="4">
    <source>
        <dbReference type="PROSITE" id="PS50043"/>
    </source>
</evidence>
<dbReference type="PROSITE" id="PS50043">
    <property type="entry name" value="HTH_LUXR_2"/>
    <property type="match status" value="1"/>
</dbReference>
<dbReference type="PANTHER" id="PTHR44688">
    <property type="entry name" value="DNA-BINDING TRANSCRIPTIONAL ACTIVATOR DEVR_DOSR"/>
    <property type="match status" value="1"/>
</dbReference>
<dbReference type="SUPFAM" id="SSF46894">
    <property type="entry name" value="C-terminal effector domain of the bipartite response regulators"/>
    <property type="match status" value="1"/>
</dbReference>
<dbReference type="GO" id="GO:0006355">
    <property type="term" value="P:regulation of DNA-templated transcription"/>
    <property type="evidence" value="ECO:0007669"/>
    <property type="project" value="InterPro"/>
</dbReference>
<name>A0A917U321_9ACTN</name>
<gene>
    <name evidence="5" type="ORF">GCM10007977_061370</name>
</gene>
<dbReference type="SMART" id="SM00421">
    <property type="entry name" value="HTH_LUXR"/>
    <property type="match status" value="1"/>
</dbReference>
<feature type="domain" description="HTH luxR-type" evidence="4">
    <location>
        <begin position="272"/>
        <end position="337"/>
    </location>
</feature>
<dbReference type="EMBL" id="BMPI01000034">
    <property type="protein sequence ID" value="GGM51354.1"/>
    <property type="molecule type" value="Genomic_DNA"/>
</dbReference>
<dbReference type="InterPro" id="IPR016032">
    <property type="entry name" value="Sig_transdc_resp-reg_C-effctor"/>
</dbReference>
<reference evidence="5" key="2">
    <citation type="submission" date="2020-09" db="EMBL/GenBank/DDBJ databases">
        <authorList>
            <person name="Sun Q."/>
            <person name="Ohkuma M."/>
        </authorList>
    </citation>
    <scope>NUCLEOTIDE SEQUENCE</scope>
    <source>
        <strain evidence="5">JCM 19831</strain>
    </source>
</reference>
<dbReference type="Proteomes" id="UP000642070">
    <property type="component" value="Unassembled WGS sequence"/>
</dbReference>
<dbReference type="GO" id="GO:0003677">
    <property type="term" value="F:DNA binding"/>
    <property type="evidence" value="ECO:0007669"/>
    <property type="project" value="UniProtKB-KW"/>
</dbReference>
<evidence type="ECO:0000256" key="3">
    <source>
        <dbReference type="ARBA" id="ARBA00023163"/>
    </source>
</evidence>
<keyword evidence="2" id="KW-0238">DNA-binding</keyword>
<accession>A0A917U321</accession>
<evidence type="ECO:0000313" key="6">
    <source>
        <dbReference type="Proteomes" id="UP000642070"/>
    </source>
</evidence>
<proteinExistence type="predicted"/>
<dbReference type="Gene3D" id="1.10.10.10">
    <property type="entry name" value="Winged helix-like DNA-binding domain superfamily/Winged helix DNA-binding domain"/>
    <property type="match status" value="1"/>
</dbReference>
<protein>
    <submittedName>
        <fullName evidence="5">Helix-turn-helix transcriptional regulator</fullName>
    </submittedName>
</protein>
<dbReference type="InterPro" id="IPR000792">
    <property type="entry name" value="Tscrpt_reg_LuxR_C"/>
</dbReference>
<dbReference type="PANTHER" id="PTHR44688:SF16">
    <property type="entry name" value="DNA-BINDING TRANSCRIPTIONAL ACTIVATOR DEVR_DOSR"/>
    <property type="match status" value="1"/>
</dbReference>
<comment type="caution">
    <text evidence="5">The sequence shown here is derived from an EMBL/GenBank/DDBJ whole genome shotgun (WGS) entry which is preliminary data.</text>
</comment>
<sequence length="337" mass="36243">MVDTAALERIRRIADAATDSRALRSAALAEIGRVVPFAAYVWPLTDPETSVATAPLAAIPPALMPGLPRLIRLKYLTAVNRWTGLSGAARLEVPEQSLFWRELLRDQGVTDVASAVLRDRYGCWAFLDLWRCGGTFTRDELAFLDEVAALLTEPIRRCEAATFSATTAARDPAPVVLLLDPDLRVLGQTSPTREYLARLLPPPADLEPVPAAAYNVAAQLVAVEEGVDGQPPTARVHLAGGRWLTLRAARIGADAQIAVTVADSSPADRTAVFARACGLAAREAELLQHLTTGADTRTVAARMFLSEHTVQDHLKSIFAKTGTRSRRVLLSRAAGTA</sequence>
<dbReference type="PROSITE" id="PS00622">
    <property type="entry name" value="HTH_LUXR_1"/>
    <property type="match status" value="1"/>
</dbReference>
<reference evidence="5" key="1">
    <citation type="journal article" date="2014" name="Int. J. Syst. Evol. Microbiol.">
        <title>Complete genome sequence of Corynebacterium casei LMG S-19264T (=DSM 44701T), isolated from a smear-ripened cheese.</title>
        <authorList>
            <consortium name="US DOE Joint Genome Institute (JGI-PGF)"/>
            <person name="Walter F."/>
            <person name="Albersmeier A."/>
            <person name="Kalinowski J."/>
            <person name="Ruckert C."/>
        </authorList>
    </citation>
    <scope>NUCLEOTIDE SEQUENCE</scope>
    <source>
        <strain evidence="5">JCM 19831</strain>
    </source>
</reference>
<keyword evidence="3" id="KW-0804">Transcription</keyword>
<dbReference type="InterPro" id="IPR036388">
    <property type="entry name" value="WH-like_DNA-bd_sf"/>
</dbReference>
<dbReference type="PRINTS" id="PR00038">
    <property type="entry name" value="HTHLUXR"/>
</dbReference>
<keyword evidence="6" id="KW-1185">Reference proteome</keyword>
<evidence type="ECO:0000313" key="5">
    <source>
        <dbReference type="EMBL" id="GGM51354.1"/>
    </source>
</evidence>
<dbReference type="CDD" id="cd06170">
    <property type="entry name" value="LuxR_C_like"/>
    <property type="match status" value="1"/>
</dbReference>
<dbReference type="RefSeq" id="WP_190253454.1">
    <property type="nucleotide sequence ID" value="NZ_BMPI01000034.1"/>
</dbReference>
<keyword evidence="1" id="KW-0805">Transcription regulation</keyword>
<evidence type="ECO:0000256" key="2">
    <source>
        <dbReference type="ARBA" id="ARBA00023125"/>
    </source>
</evidence>